<evidence type="ECO:0000259" key="2">
    <source>
        <dbReference type="Pfam" id="PF04892"/>
    </source>
</evidence>
<sequence>MSGWLRVFLAISLIVYLGILFKMIVLKYVHIYDVMSLINERNSGFQRNNFVPFRTILDYLFHNEVGAGIKFRNLVGNILGFIPFGFLVPLVSRRQISLYTVGIYSFLVSLSFESLQLFLRIGSFDVDDLILNTLGGLCGYWSIQLLLKVIELPNTRRKWYLASLCMTVFSGITFLSSYFW</sequence>
<reference evidence="3 4" key="1">
    <citation type="journal article" date="2005" name="Int. J. Syst. Evol. Microbiol.">
        <title>Halobacillus yeomjeoni sp. nov., isolated from a marine solar saltern in Korea.</title>
        <authorList>
            <person name="Yoon J.H."/>
            <person name="Kang S.J."/>
            <person name="Lee C.H."/>
            <person name="Oh H.W."/>
            <person name="Oh T.K."/>
        </authorList>
    </citation>
    <scope>NUCLEOTIDE SEQUENCE [LARGE SCALE GENOMIC DNA]</scope>
    <source>
        <strain evidence="3 4">KCTC 3957</strain>
    </source>
</reference>
<protein>
    <submittedName>
        <fullName evidence="3">VanZ family protein</fullName>
    </submittedName>
</protein>
<feature type="domain" description="VanZ-like" evidence="2">
    <location>
        <begin position="14"/>
        <end position="145"/>
    </location>
</feature>
<dbReference type="EMBL" id="JADZSC010000001">
    <property type="protein sequence ID" value="MBH0229134.1"/>
    <property type="molecule type" value="Genomic_DNA"/>
</dbReference>
<dbReference type="InterPro" id="IPR006976">
    <property type="entry name" value="VanZ-like"/>
</dbReference>
<accession>A0A931HT85</accession>
<dbReference type="Proteomes" id="UP000614490">
    <property type="component" value="Unassembled WGS sequence"/>
</dbReference>
<dbReference type="PANTHER" id="PTHR36834:SF1">
    <property type="entry name" value="INTEGRAL MEMBRANE PROTEIN"/>
    <property type="match status" value="1"/>
</dbReference>
<dbReference type="RefSeq" id="WP_197315762.1">
    <property type="nucleotide sequence ID" value="NZ_JADZSC010000001.1"/>
</dbReference>
<keyword evidence="1" id="KW-0472">Membrane</keyword>
<evidence type="ECO:0000313" key="3">
    <source>
        <dbReference type="EMBL" id="MBH0229134.1"/>
    </source>
</evidence>
<gene>
    <name evidence="3" type="ORF">H0267_02800</name>
</gene>
<evidence type="ECO:0000256" key="1">
    <source>
        <dbReference type="SAM" id="Phobius"/>
    </source>
</evidence>
<dbReference type="Pfam" id="PF04892">
    <property type="entry name" value="VanZ"/>
    <property type="match status" value="1"/>
</dbReference>
<dbReference type="InterPro" id="IPR053150">
    <property type="entry name" value="Teicoplanin_resist-assoc"/>
</dbReference>
<comment type="caution">
    <text evidence="3">The sequence shown here is derived from an EMBL/GenBank/DDBJ whole genome shotgun (WGS) entry which is preliminary data.</text>
</comment>
<keyword evidence="4" id="KW-1185">Reference proteome</keyword>
<proteinExistence type="predicted"/>
<feature type="transmembrane region" description="Helical" evidence="1">
    <location>
        <begin position="129"/>
        <end position="147"/>
    </location>
</feature>
<feature type="transmembrane region" description="Helical" evidence="1">
    <location>
        <begin position="7"/>
        <end position="29"/>
    </location>
</feature>
<evidence type="ECO:0000313" key="4">
    <source>
        <dbReference type="Proteomes" id="UP000614490"/>
    </source>
</evidence>
<dbReference type="AlphaFoldDB" id="A0A931HT85"/>
<keyword evidence="1" id="KW-1133">Transmembrane helix</keyword>
<feature type="transmembrane region" description="Helical" evidence="1">
    <location>
        <begin position="159"/>
        <end position="179"/>
    </location>
</feature>
<name>A0A931HT85_9BACI</name>
<organism evidence="3 4">
    <name type="scientific">Halobacillus yeomjeoni</name>
    <dbReference type="NCBI Taxonomy" id="311194"/>
    <lineage>
        <taxon>Bacteria</taxon>
        <taxon>Bacillati</taxon>
        <taxon>Bacillota</taxon>
        <taxon>Bacilli</taxon>
        <taxon>Bacillales</taxon>
        <taxon>Bacillaceae</taxon>
        <taxon>Halobacillus</taxon>
    </lineage>
</organism>
<feature type="transmembrane region" description="Helical" evidence="1">
    <location>
        <begin position="98"/>
        <end position="117"/>
    </location>
</feature>
<feature type="transmembrane region" description="Helical" evidence="1">
    <location>
        <begin position="74"/>
        <end position="91"/>
    </location>
</feature>
<dbReference type="PANTHER" id="PTHR36834">
    <property type="entry name" value="MEMBRANE PROTEIN-RELATED"/>
    <property type="match status" value="1"/>
</dbReference>
<keyword evidence="1" id="KW-0812">Transmembrane</keyword>